<keyword evidence="2" id="KW-1185">Reference proteome</keyword>
<evidence type="ECO:0000313" key="1">
    <source>
        <dbReference type="EMBL" id="CAJ2500193.1"/>
    </source>
</evidence>
<proteinExistence type="predicted"/>
<protein>
    <submittedName>
        <fullName evidence="1">Uu.00g030460.m01.CDS01</fullName>
    </submittedName>
</protein>
<reference evidence="1" key="1">
    <citation type="submission" date="2023-10" db="EMBL/GenBank/DDBJ databases">
        <authorList>
            <person name="Hackl T."/>
        </authorList>
    </citation>
    <scope>NUCLEOTIDE SEQUENCE</scope>
</reference>
<gene>
    <name evidence="1" type="ORF">KHLLAP_LOCUS661</name>
</gene>
<organism evidence="1 2">
    <name type="scientific">Anthostomella pinea</name>
    <dbReference type="NCBI Taxonomy" id="933095"/>
    <lineage>
        <taxon>Eukaryota</taxon>
        <taxon>Fungi</taxon>
        <taxon>Dikarya</taxon>
        <taxon>Ascomycota</taxon>
        <taxon>Pezizomycotina</taxon>
        <taxon>Sordariomycetes</taxon>
        <taxon>Xylariomycetidae</taxon>
        <taxon>Xylariales</taxon>
        <taxon>Xylariaceae</taxon>
        <taxon>Anthostomella</taxon>
    </lineage>
</organism>
<dbReference type="AlphaFoldDB" id="A0AAI8YD44"/>
<name>A0AAI8YD44_9PEZI</name>
<sequence length="303" mass="33797">MDPSADRHQHSTLEVDTEKQHYDKYPEVDIQMQSLNNYPEVAVSYYPEVYQHQTAYTIRKEQLSNKAIYMSAWDSSHGEWVVSPVVDGTTVSLDDVSEGTLIGMDITRIQDNKRTVHLYWTSPDPRAKSLVGPDIPIHRLSTVDEWQGTSANELQPDRGLQPLLPFRRGRSGAGGIRRRSPDTTLSTKTLGRNISAETSITAFATGISAPNNSAPLRFQVLTVDPLAKDGVHLTYYDTNFSELNSEVLDLSDCAPLASMAVNRGLRVYCLVENTRGVGIEEFEWRGDVSDFTLYNRIGTVGTV</sequence>
<dbReference type="EMBL" id="CAUWAG010000003">
    <property type="protein sequence ID" value="CAJ2500193.1"/>
    <property type="molecule type" value="Genomic_DNA"/>
</dbReference>
<dbReference type="Proteomes" id="UP001295740">
    <property type="component" value="Unassembled WGS sequence"/>
</dbReference>
<accession>A0AAI8YD44</accession>
<comment type="caution">
    <text evidence="1">The sequence shown here is derived from an EMBL/GenBank/DDBJ whole genome shotgun (WGS) entry which is preliminary data.</text>
</comment>
<evidence type="ECO:0000313" key="2">
    <source>
        <dbReference type="Proteomes" id="UP001295740"/>
    </source>
</evidence>